<evidence type="ECO:0000259" key="8">
    <source>
        <dbReference type="Pfam" id="PF00460"/>
    </source>
</evidence>
<dbReference type="PRINTS" id="PR01005">
    <property type="entry name" value="FLGHOOKAP1"/>
</dbReference>
<evidence type="ECO:0000256" key="2">
    <source>
        <dbReference type="ARBA" id="ARBA00004613"/>
    </source>
</evidence>
<dbReference type="Proteomes" id="UP000500938">
    <property type="component" value="Chromosome"/>
</dbReference>
<evidence type="ECO:0000256" key="1">
    <source>
        <dbReference type="ARBA" id="ARBA00004365"/>
    </source>
</evidence>
<dbReference type="GO" id="GO:0005576">
    <property type="term" value="C:extracellular region"/>
    <property type="evidence" value="ECO:0007669"/>
    <property type="project" value="UniProtKB-SubCell"/>
</dbReference>
<keyword evidence="11" id="KW-0282">Flagellum</keyword>
<dbReference type="Pfam" id="PF00460">
    <property type="entry name" value="Flg_bb_rod"/>
    <property type="match status" value="1"/>
</dbReference>
<evidence type="ECO:0000259" key="9">
    <source>
        <dbReference type="Pfam" id="PF06429"/>
    </source>
</evidence>
<comment type="subcellular location">
    <subcellularLocation>
        <location evidence="1 7">Bacterial flagellum</location>
    </subcellularLocation>
    <subcellularLocation>
        <location evidence="2 7">Secreted</location>
    </subcellularLocation>
</comment>
<evidence type="ECO:0000313" key="12">
    <source>
        <dbReference type="Proteomes" id="UP000500938"/>
    </source>
</evidence>
<organism evidence="11 12">
    <name type="scientific">Gemmatimonas groenlandica</name>
    <dbReference type="NCBI Taxonomy" id="2732249"/>
    <lineage>
        <taxon>Bacteria</taxon>
        <taxon>Pseudomonadati</taxon>
        <taxon>Gemmatimonadota</taxon>
        <taxon>Gemmatimonadia</taxon>
        <taxon>Gemmatimonadales</taxon>
        <taxon>Gemmatimonadaceae</taxon>
        <taxon>Gemmatimonas</taxon>
    </lineage>
</organism>
<gene>
    <name evidence="7 11" type="primary">flgK</name>
    <name evidence="11" type="ORF">HKW67_13690</name>
</gene>
<dbReference type="SUPFAM" id="SSF64518">
    <property type="entry name" value="Phase 1 flagellin"/>
    <property type="match status" value="1"/>
</dbReference>
<dbReference type="GO" id="GO:0044780">
    <property type="term" value="P:bacterial-type flagellum assembly"/>
    <property type="evidence" value="ECO:0007669"/>
    <property type="project" value="InterPro"/>
</dbReference>
<keyword evidence="5 7" id="KW-0964">Secreted</keyword>
<dbReference type="NCBIfam" id="TIGR02492">
    <property type="entry name" value="flgK_ends"/>
    <property type="match status" value="1"/>
</dbReference>
<dbReference type="GO" id="GO:0005198">
    <property type="term" value="F:structural molecule activity"/>
    <property type="evidence" value="ECO:0007669"/>
    <property type="project" value="UniProtKB-UniRule"/>
</dbReference>
<proteinExistence type="inferred from homology"/>
<feature type="domain" description="Flagellar hook-associated protein FlgK helical" evidence="10">
    <location>
        <begin position="93"/>
        <end position="324"/>
    </location>
</feature>
<dbReference type="Pfam" id="PF22638">
    <property type="entry name" value="FlgK_D1"/>
    <property type="match status" value="1"/>
</dbReference>
<dbReference type="EMBL" id="CP053085">
    <property type="protein sequence ID" value="QJR36481.1"/>
    <property type="molecule type" value="Genomic_DNA"/>
</dbReference>
<comment type="similarity">
    <text evidence="3 7">Belongs to the flagella basal body rod proteins family.</text>
</comment>
<protein>
    <recommendedName>
        <fullName evidence="4 7">Flagellar hook-associated protein 1</fullName>
        <shortName evidence="7">HAP1</shortName>
    </recommendedName>
</protein>
<evidence type="ECO:0000256" key="6">
    <source>
        <dbReference type="ARBA" id="ARBA00023143"/>
    </source>
</evidence>
<evidence type="ECO:0000259" key="10">
    <source>
        <dbReference type="Pfam" id="PF22638"/>
    </source>
</evidence>
<feature type="domain" description="Flagellar basal-body/hook protein C-terminal" evidence="9">
    <location>
        <begin position="442"/>
        <end position="481"/>
    </location>
</feature>
<accession>A0A6M4IWB5</accession>
<dbReference type="AlphaFoldDB" id="A0A6M4IWB5"/>
<dbReference type="RefSeq" id="WP_171225913.1">
    <property type="nucleotide sequence ID" value="NZ_CP053085.1"/>
</dbReference>
<evidence type="ECO:0000313" key="11">
    <source>
        <dbReference type="EMBL" id="QJR36481.1"/>
    </source>
</evidence>
<dbReference type="InterPro" id="IPR053927">
    <property type="entry name" value="FlgK_helical"/>
</dbReference>
<dbReference type="Pfam" id="PF06429">
    <property type="entry name" value="Flg_bbr_C"/>
    <property type="match status" value="1"/>
</dbReference>
<dbReference type="InterPro" id="IPR001444">
    <property type="entry name" value="Flag_bb_rod_N"/>
</dbReference>
<dbReference type="PANTHER" id="PTHR30033:SF1">
    <property type="entry name" value="FLAGELLAR HOOK-ASSOCIATED PROTEIN 1"/>
    <property type="match status" value="1"/>
</dbReference>
<dbReference type="PANTHER" id="PTHR30033">
    <property type="entry name" value="FLAGELLAR HOOK-ASSOCIATED PROTEIN 1"/>
    <property type="match status" value="1"/>
</dbReference>
<evidence type="ECO:0000256" key="7">
    <source>
        <dbReference type="RuleBase" id="RU362065"/>
    </source>
</evidence>
<keyword evidence="6 7" id="KW-0975">Bacterial flagellum</keyword>
<dbReference type="InterPro" id="IPR010930">
    <property type="entry name" value="Flg_bb/hook_C_dom"/>
</dbReference>
<dbReference type="GO" id="GO:0009424">
    <property type="term" value="C:bacterial-type flagellum hook"/>
    <property type="evidence" value="ECO:0007669"/>
    <property type="project" value="UniProtKB-UniRule"/>
</dbReference>
<keyword evidence="12" id="KW-1185">Reference proteome</keyword>
<sequence>MSSGLLSIARTALLTHQSALQTISQNIANAETPGYSRQEAVLAANVPVRMSYGNVGTGVHVETIIRKRDLLLDDSYRSASNLAGSAEMRRDLMGQVESVFGEPSDAGMASALDAFWGSWSDLSASPSSLSARSVVQQRGRQVAQLFNEYDTQLTQQRTSTLERLQNTVSTINSIATQVAELNTRIITSESNGNTNNDLRDLRDMKLDELSKIAGTRVIPQIDGGVSVLIGNSTLVQGDTARPLTLKLETPNPMPATPLTDVNVRIQLGTSPDRLAPLAGELKSMVDVLNIDIPDTRSRLDAMAAQFTTAVNNVHTTGYTFTGNAVPGTAAGNFFDAGSVANPVTAATIRVDSAILNDPLKIAASGNANGPTDNSVAQGLAGLRIVDDTVSWTSSSGATESGSFLSFFRSMVTRIGIDSAAATDNATVYRSLADQADARRQSVSGVSTDEELVNMMRVQQSYQAATKMIKVADDMMQTLLSLV</sequence>
<keyword evidence="11" id="KW-0966">Cell projection</keyword>
<evidence type="ECO:0000256" key="3">
    <source>
        <dbReference type="ARBA" id="ARBA00009677"/>
    </source>
</evidence>
<reference evidence="11 12" key="1">
    <citation type="submission" date="2020-05" db="EMBL/GenBank/DDBJ databases">
        <title>Complete genome sequence of Gemmatimonas greenlandica TET16.</title>
        <authorList>
            <person name="Zeng Y."/>
        </authorList>
    </citation>
    <scope>NUCLEOTIDE SEQUENCE [LARGE SCALE GENOMIC DNA]</scope>
    <source>
        <strain evidence="11 12">TET16</strain>
    </source>
</reference>
<dbReference type="KEGG" id="ggr:HKW67_13690"/>
<keyword evidence="11" id="KW-0969">Cilium</keyword>
<evidence type="ECO:0000256" key="5">
    <source>
        <dbReference type="ARBA" id="ARBA00022525"/>
    </source>
</evidence>
<evidence type="ECO:0000256" key="4">
    <source>
        <dbReference type="ARBA" id="ARBA00016244"/>
    </source>
</evidence>
<feature type="domain" description="Flagellar basal body rod protein N-terminal" evidence="8">
    <location>
        <begin position="7"/>
        <end position="35"/>
    </location>
</feature>
<dbReference type="InterPro" id="IPR002371">
    <property type="entry name" value="FlgK"/>
</dbReference>
<name>A0A6M4IWB5_9BACT</name>